<accession>A0A3Q2XY58</accession>
<protein>
    <submittedName>
        <fullName evidence="2">Uncharacterized protein</fullName>
    </submittedName>
</protein>
<dbReference type="Ensembl" id="ENSHCOT00000015477.1">
    <property type="protein sequence ID" value="ENSHCOP00000009372.1"/>
    <property type="gene ID" value="ENSHCOG00000011790.1"/>
</dbReference>
<reference evidence="2" key="2">
    <citation type="submission" date="2025-09" db="UniProtKB">
        <authorList>
            <consortium name="Ensembl"/>
        </authorList>
    </citation>
    <scope>IDENTIFICATION</scope>
</reference>
<dbReference type="AlphaFoldDB" id="A0A3Q2XY58"/>
<evidence type="ECO:0000256" key="1">
    <source>
        <dbReference type="SAM" id="MobiDB-lite"/>
    </source>
</evidence>
<keyword evidence="3" id="KW-1185">Reference proteome</keyword>
<dbReference type="Gene3D" id="1.25.40.180">
    <property type="match status" value="1"/>
</dbReference>
<feature type="compositionally biased region" description="Basic and acidic residues" evidence="1">
    <location>
        <begin position="23"/>
        <end position="32"/>
    </location>
</feature>
<dbReference type="GO" id="GO:0042274">
    <property type="term" value="P:ribosomal small subunit biogenesis"/>
    <property type="evidence" value="ECO:0007669"/>
    <property type="project" value="TreeGrafter"/>
</dbReference>
<evidence type="ECO:0000313" key="2">
    <source>
        <dbReference type="Ensembl" id="ENSHCOP00000009372.1"/>
    </source>
</evidence>
<reference evidence="2" key="1">
    <citation type="submission" date="2025-08" db="UniProtKB">
        <authorList>
            <consortium name="Ensembl"/>
        </authorList>
    </citation>
    <scope>IDENTIFICATION</scope>
</reference>
<dbReference type="GO" id="GO:0005730">
    <property type="term" value="C:nucleolus"/>
    <property type="evidence" value="ECO:0007669"/>
    <property type="project" value="TreeGrafter"/>
</dbReference>
<dbReference type="Proteomes" id="UP000264820">
    <property type="component" value="Unplaced"/>
</dbReference>
<organism evidence="2 3">
    <name type="scientific">Hippocampus comes</name>
    <name type="common">Tiger tail seahorse</name>
    <dbReference type="NCBI Taxonomy" id="109280"/>
    <lineage>
        <taxon>Eukaryota</taxon>
        <taxon>Metazoa</taxon>
        <taxon>Chordata</taxon>
        <taxon>Craniata</taxon>
        <taxon>Vertebrata</taxon>
        <taxon>Euteleostomi</taxon>
        <taxon>Actinopterygii</taxon>
        <taxon>Neopterygii</taxon>
        <taxon>Teleostei</taxon>
        <taxon>Neoteleostei</taxon>
        <taxon>Acanthomorphata</taxon>
        <taxon>Syngnathiaria</taxon>
        <taxon>Syngnathiformes</taxon>
        <taxon>Syngnathoidei</taxon>
        <taxon>Syngnathidae</taxon>
        <taxon>Hippocampus</taxon>
    </lineage>
</organism>
<dbReference type="GeneTree" id="ENSGT00940000153458"/>
<dbReference type="STRING" id="109280.ENSHCOP00000009372"/>
<name>A0A3Q2XY58_HIPCM</name>
<dbReference type="PANTHER" id="PTHR18034:SF4">
    <property type="entry name" value="NUCLEOLAR MIF4G DOMAIN-CONTAINING PROTEIN 1"/>
    <property type="match status" value="1"/>
</dbReference>
<dbReference type="GO" id="GO:0003723">
    <property type="term" value="F:RNA binding"/>
    <property type="evidence" value="ECO:0007669"/>
    <property type="project" value="TreeGrafter"/>
</dbReference>
<evidence type="ECO:0000313" key="3">
    <source>
        <dbReference type="Proteomes" id="UP000264820"/>
    </source>
</evidence>
<proteinExistence type="predicted"/>
<feature type="region of interest" description="Disordered" evidence="1">
    <location>
        <begin position="1"/>
        <end position="32"/>
    </location>
</feature>
<sequence>MDAWLEEPTMRRKERQRRYVPPHMRDAGGEQRKAELEKLKKNVKGLVNRLSEPNMSSIGGQLEALYMSRSRKDMNETLTEVLLAACVTPALMPNRLLMEHVLLVSILHHTVGLEVMMKRSSCPMIVKFHTGWMGRHSRDKIIDTITSELVCSFLKVVDTHQIHVTLSQKEYFLFKATCVLSGGSLWRLSVVQESSIVERVLSVVICTCG</sequence>
<dbReference type="SUPFAM" id="SSF48371">
    <property type="entry name" value="ARM repeat"/>
    <property type="match status" value="1"/>
</dbReference>
<dbReference type="PANTHER" id="PTHR18034">
    <property type="entry name" value="CELL CYCLE CONTROL PROTEIN CWF22-RELATED"/>
    <property type="match status" value="1"/>
</dbReference>
<dbReference type="InterPro" id="IPR050781">
    <property type="entry name" value="CWC22_splicing_factor"/>
</dbReference>
<dbReference type="InterPro" id="IPR016024">
    <property type="entry name" value="ARM-type_fold"/>
</dbReference>